<comment type="similarity">
    <text evidence="2">Belongs to the glycosyl hydrolase 3 family.</text>
</comment>
<dbReference type="FunFam" id="3.20.20.300:FF:000004">
    <property type="entry name" value="probable beta-D-xylosidase 7"/>
    <property type="match status" value="1"/>
</dbReference>
<dbReference type="AlphaFoldDB" id="A0A6D2IKH0"/>
<dbReference type="Proteomes" id="UP000467841">
    <property type="component" value="Unassembled WGS sequence"/>
</dbReference>
<evidence type="ECO:0000256" key="2">
    <source>
        <dbReference type="ARBA" id="ARBA00005336"/>
    </source>
</evidence>
<dbReference type="Pfam" id="PF14310">
    <property type="entry name" value="Fn3-like"/>
    <property type="match status" value="1"/>
</dbReference>
<sequence length="779" mass="84050">MGCSRQTSRNRALSSVSTLVLCFVLCISEPSNVKSSPVFACDVSGNPSLAGFGFCITGLKAEARVTDLVGRLTLEEKIGFLVSQANGVSRLGIPAYSWWSEALHGVSNQGGGVKFSDQVPGATSFPQVILTAASFNESLIQAIGKAVSTEARAMYNVGLAGLTFWSPNVNIFRDPRWGRGQETPGEDPTLTSKYAVAYVKGLQETDGGDPNRLKVAACCKHYTAYDVDNWKDVHRFTFNAVVNQQDMDDTFQPPFKSCVVDANVASVMCSYNQVNGKPTCADPDLLSGVIRRQWKLNGYIVSDCDSVEVVYKNQHYTKTPEEAVAKSILAGLDLDCGSFSGQHAMEAVKAGLVNESAIDKAISNNFATLMRLGFFDGDPKKQLYGDLGPKDVCSVENQELAREAARQGIVLLKNSAGSLPLSPSSIKTLAVIGPNANATVTMIGNYNGTPCKYTTPLQGLAATVSATYHPGCSNMACAEADLDSATALAASTDAVVLLMGTNLSIENEDLDRLDLNLPGKQQELVTQVAKAAKGPVVLAIMSGGGFDITFAKNDEKITSILWVGFPGEAGGLAIADVIFGRYNPGGKLPMTWYPQSYVEKVPMSNMNMRPDESTGYPGRTYRFYAGETVYAFGDGMSYTQFDHRLIRAPRLVSLRLDESHHCRSSECQSLDSIGPHCESAAEGGSEFEVQLNVRNAGDREGSHTVFLFTTPPAVHRSPIKHLLRFEKVRLGKNEEAVVKFKVNVCKDLSVVDEIGNRKIALGEHLLHVGSLKHSLNIRV</sequence>
<dbReference type="GO" id="GO:0048046">
    <property type="term" value="C:apoplast"/>
    <property type="evidence" value="ECO:0007669"/>
    <property type="project" value="TreeGrafter"/>
</dbReference>
<keyword evidence="3" id="KW-0964">Secreted</keyword>
<dbReference type="Gene3D" id="2.60.40.10">
    <property type="entry name" value="Immunoglobulins"/>
    <property type="match status" value="1"/>
</dbReference>
<evidence type="ECO:0000313" key="11">
    <source>
        <dbReference type="Proteomes" id="UP000467841"/>
    </source>
</evidence>
<protein>
    <recommendedName>
        <fullName evidence="9">Fibronectin type III-like domain-containing protein</fullName>
    </recommendedName>
</protein>
<dbReference type="EMBL" id="CACVBM020001052">
    <property type="protein sequence ID" value="CAA7027121.1"/>
    <property type="molecule type" value="Genomic_DNA"/>
</dbReference>
<keyword evidence="11" id="KW-1185">Reference proteome</keyword>
<comment type="caution">
    <text evidence="10">The sequence shown here is derived from an EMBL/GenBank/DDBJ whole genome shotgun (WGS) entry which is preliminary data.</text>
</comment>
<evidence type="ECO:0000313" key="10">
    <source>
        <dbReference type="EMBL" id="CAA7027121.1"/>
    </source>
</evidence>
<dbReference type="InterPro" id="IPR026891">
    <property type="entry name" value="Fn3-like"/>
</dbReference>
<dbReference type="InterPro" id="IPR013783">
    <property type="entry name" value="Ig-like_fold"/>
</dbReference>
<dbReference type="PRINTS" id="PR00133">
    <property type="entry name" value="GLHYDRLASE3"/>
</dbReference>
<dbReference type="PANTHER" id="PTHR42721">
    <property type="entry name" value="SUGAR HYDROLASE-RELATED"/>
    <property type="match status" value="1"/>
</dbReference>
<dbReference type="Gene3D" id="3.20.20.300">
    <property type="entry name" value="Glycoside hydrolase, family 3, N-terminal domain"/>
    <property type="match status" value="1"/>
</dbReference>
<evidence type="ECO:0000259" key="9">
    <source>
        <dbReference type="SMART" id="SM01217"/>
    </source>
</evidence>
<dbReference type="SMART" id="SM01217">
    <property type="entry name" value="Fn3_like"/>
    <property type="match status" value="1"/>
</dbReference>
<dbReference type="Pfam" id="PF01915">
    <property type="entry name" value="Glyco_hydro_3_C"/>
    <property type="match status" value="1"/>
</dbReference>
<evidence type="ECO:0000256" key="7">
    <source>
        <dbReference type="ARBA" id="ARBA00023295"/>
    </source>
</evidence>
<dbReference type="GO" id="GO:0009044">
    <property type="term" value="F:xylan 1,4-beta-xylosidase activity"/>
    <property type="evidence" value="ECO:0007669"/>
    <property type="project" value="InterPro"/>
</dbReference>
<evidence type="ECO:0000256" key="4">
    <source>
        <dbReference type="ARBA" id="ARBA00022729"/>
    </source>
</evidence>
<dbReference type="FunFam" id="3.40.50.1700:FF:000001">
    <property type="entry name" value="probable beta-D-xylosidase 2"/>
    <property type="match status" value="1"/>
</dbReference>
<keyword evidence="5" id="KW-0378">Hydrolase</keyword>
<evidence type="ECO:0000256" key="1">
    <source>
        <dbReference type="ARBA" id="ARBA00004613"/>
    </source>
</evidence>
<dbReference type="InterPro" id="IPR044993">
    <property type="entry name" value="BXL"/>
</dbReference>
<feature type="chain" id="PRO_5025375534" description="Fibronectin type III-like domain-containing protein" evidence="8">
    <location>
        <begin position="29"/>
        <end position="779"/>
    </location>
</feature>
<accession>A0A6D2IKH0</accession>
<dbReference type="GO" id="GO:0045493">
    <property type="term" value="P:xylan catabolic process"/>
    <property type="evidence" value="ECO:0007669"/>
    <property type="project" value="InterPro"/>
</dbReference>
<dbReference type="Gene3D" id="3.40.50.1700">
    <property type="entry name" value="Glycoside hydrolase family 3 C-terminal domain"/>
    <property type="match status" value="1"/>
</dbReference>
<proteinExistence type="inferred from homology"/>
<feature type="domain" description="Fibronectin type III-like" evidence="9">
    <location>
        <begin position="703"/>
        <end position="772"/>
    </location>
</feature>
<feature type="signal peptide" evidence="8">
    <location>
        <begin position="1"/>
        <end position="28"/>
    </location>
</feature>
<dbReference type="InterPro" id="IPR002772">
    <property type="entry name" value="Glyco_hydro_3_C"/>
</dbReference>
<dbReference type="GO" id="GO:0046556">
    <property type="term" value="F:alpha-L-arabinofuranosidase activity"/>
    <property type="evidence" value="ECO:0007669"/>
    <property type="project" value="TreeGrafter"/>
</dbReference>
<dbReference type="FunFam" id="2.60.40.10:FF:001384">
    <property type="entry name" value="Beta-D-xylosidase 4"/>
    <property type="match status" value="1"/>
</dbReference>
<evidence type="ECO:0000256" key="6">
    <source>
        <dbReference type="ARBA" id="ARBA00023180"/>
    </source>
</evidence>
<evidence type="ECO:0000256" key="8">
    <source>
        <dbReference type="SAM" id="SignalP"/>
    </source>
</evidence>
<dbReference type="InterPro" id="IPR036962">
    <property type="entry name" value="Glyco_hydro_3_N_sf"/>
</dbReference>
<gene>
    <name evidence="10" type="ORF">MERR_LOCUS14356</name>
</gene>
<dbReference type="OrthoDB" id="47059at2759"/>
<reference evidence="10" key="1">
    <citation type="submission" date="2020-01" db="EMBL/GenBank/DDBJ databases">
        <authorList>
            <person name="Mishra B."/>
        </authorList>
    </citation>
    <scope>NUCLEOTIDE SEQUENCE [LARGE SCALE GENOMIC DNA]</scope>
</reference>
<dbReference type="SUPFAM" id="SSF52279">
    <property type="entry name" value="Beta-D-glucan exohydrolase, C-terminal domain"/>
    <property type="match status" value="1"/>
</dbReference>
<keyword evidence="4 8" id="KW-0732">Signal</keyword>
<organism evidence="10 11">
    <name type="scientific">Microthlaspi erraticum</name>
    <dbReference type="NCBI Taxonomy" id="1685480"/>
    <lineage>
        <taxon>Eukaryota</taxon>
        <taxon>Viridiplantae</taxon>
        <taxon>Streptophyta</taxon>
        <taxon>Embryophyta</taxon>
        <taxon>Tracheophyta</taxon>
        <taxon>Spermatophyta</taxon>
        <taxon>Magnoliopsida</taxon>
        <taxon>eudicotyledons</taxon>
        <taxon>Gunneridae</taxon>
        <taxon>Pentapetalae</taxon>
        <taxon>rosids</taxon>
        <taxon>malvids</taxon>
        <taxon>Brassicales</taxon>
        <taxon>Brassicaceae</taxon>
        <taxon>Coluteocarpeae</taxon>
        <taxon>Microthlaspi</taxon>
    </lineage>
</organism>
<evidence type="ECO:0000256" key="3">
    <source>
        <dbReference type="ARBA" id="ARBA00022525"/>
    </source>
</evidence>
<dbReference type="InterPro" id="IPR036881">
    <property type="entry name" value="Glyco_hydro_3_C_sf"/>
</dbReference>
<evidence type="ECO:0000256" key="5">
    <source>
        <dbReference type="ARBA" id="ARBA00022801"/>
    </source>
</evidence>
<comment type="subcellular location">
    <subcellularLocation>
        <location evidence="1">Secreted</location>
    </subcellularLocation>
</comment>
<dbReference type="Pfam" id="PF00933">
    <property type="entry name" value="Glyco_hydro_3"/>
    <property type="match status" value="1"/>
</dbReference>
<dbReference type="PANTHER" id="PTHR42721:SF20">
    <property type="entry name" value="BETA-D-XYLOSIDASE 3"/>
    <property type="match status" value="1"/>
</dbReference>
<name>A0A6D2IKH0_9BRAS</name>
<keyword evidence="6" id="KW-0325">Glycoprotein</keyword>
<dbReference type="InterPro" id="IPR001764">
    <property type="entry name" value="Glyco_hydro_3_N"/>
</dbReference>
<keyword evidence="7" id="KW-0326">Glycosidase</keyword>
<dbReference type="SUPFAM" id="SSF51445">
    <property type="entry name" value="(Trans)glycosidases"/>
    <property type="match status" value="1"/>
</dbReference>
<dbReference type="GO" id="GO:0031222">
    <property type="term" value="P:arabinan catabolic process"/>
    <property type="evidence" value="ECO:0007669"/>
    <property type="project" value="TreeGrafter"/>
</dbReference>
<dbReference type="InterPro" id="IPR017853">
    <property type="entry name" value="GH"/>
</dbReference>